<gene>
    <name evidence="2" type="ORF">ACJDT4_00610</name>
</gene>
<reference evidence="2 3" key="1">
    <citation type="submission" date="2024-11" db="EMBL/GenBank/DDBJ databases">
        <authorList>
            <person name="Heng Y.C."/>
            <person name="Lim A.C.H."/>
            <person name="Lee J.K.Y."/>
            <person name="Kittelmann S."/>
        </authorList>
    </citation>
    <scope>NUCLEOTIDE SEQUENCE [LARGE SCALE GENOMIC DNA]</scope>
    <source>
        <strain evidence="2 3">WILCCON 0114</strain>
    </source>
</reference>
<organism evidence="2 3">
    <name type="scientific">Clostridium neuense</name>
    <dbReference type="NCBI Taxonomy" id="1728934"/>
    <lineage>
        <taxon>Bacteria</taxon>
        <taxon>Bacillati</taxon>
        <taxon>Bacillota</taxon>
        <taxon>Clostridia</taxon>
        <taxon>Eubacteriales</taxon>
        <taxon>Clostridiaceae</taxon>
        <taxon>Clostridium</taxon>
    </lineage>
</organism>
<sequence length="65" mass="7710">MSNKNKASYGPNERDYLEQKPKKIKSYSKYDYIELPDPVRDPIVANNISNSEFDYTYNEENDIKE</sequence>
<feature type="region of interest" description="Disordered" evidence="1">
    <location>
        <begin position="1"/>
        <end position="21"/>
    </location>
</feature>
<evidence type="ECO:0000256" key="1">
    <source>
        <dbReference type="SAM" id="MobiDB-lite"/>
    </source>
</evidence>
<keyword evidence="3" id="KW-1185">Reference proteome</keyword>
<accession>A0ABW8T947</accession>
<protein>
    <submittedName>
        <fullName evidence="2">Uncharacterized protein</fullName>
    </submittedName>
</protein>
<dbReference type="RefSeq" id="WP_406785585.1">
    <property type="nucleotide sequence ID" value="NZ_JBJIAA010000001.1"/>
</dbReference>
<dbReference type="Proteomes" id="UP001623592">
    <property type="component" value="Unassembled WGS sequence"/>
</dbReference>
<comment type="caution">
    <text evidence="2">The sequence shown here is derived from an EMBL/GenBank/DDBJ whole genome shotgun (WGS) entry which is preliminary data.</text>
</comment>
<evidence type="ECO:0000313" key="3">
    <source>
        <dbReference type="Proteomes" id="UP001623592"/>
    </source>
</evidence>
<name>A0ABW8T947_9CLOT</name>
<proteinExistence type="predicted"/>
<feature type="compositionally biased region" description="Basic and acidic residues" evidence="1">
    <location>
        <begin position="12"/>
        <end position="21"/>
    </location>
</feature>
<dbReference type="EMBL" id="JBJIAA010000001">
    <property type="protein sequence ID" value="MFL0248907.1"/>
    <property type="molecule type" value="Genomic_DNA"/>
</dbReference>
<evidence type="ECO:0000313" key="2">
    <source>
        <dbReference type="EMBL" id="MFL0248907.1"/>
    </source>
</evidence>